<protein>
    <recommendedName>
        <fullName evidence="2">DUF6268 domain-containing protein</fullName>
    </recommendedName>
</protein>
<keyword evidence="1" id="KW-0732">Signal</keyword>
<accession>A0A0U5ESC4</accession>
<evidence type="ECO:0000313" key="4">
    <source>
        <dbReference type="Proteomes" id="UP000069902"/>
    </source>
</evidence>
<dbReference type="InParanoid" id="A0A0U5ESC4"/>
<gene>
    <name evidence="3" type="ORF">PNK_1513</name>
</gene>
<evidence type="ECO:0000259" key="2">
    <source>
        <dbReference type="Pfam" id="PF19783"/>
    </source>
</evidence>
<dbReference type="Pfam" id="PF19783">
    <property type="entry name" value="DUF6268"/>
    <property type="match status" value="1"/>
</dbReference>
<evidence type="ECO:0000256" key="1">
    <source>
        <dbReference type="SAM" id="SignalP"/>
    </source>
</evidence>
<sequence length="334" mass="37823">MKGNRFLATAWLAISALSFSLQATDISIDFSDYGSEHINNLAGSGTSTDYSSIETTDANATPRAAAKPTPFSLDVYFDSISPAKIERGFFKGDEVRYAEAEAELGMVFYHCPAYSEGANIALSYTNTYIHWSENPWFEQDRFHTVTFTLGGVTKRLQNWFWRGQLNINYDVGSAFSAEYFNYTLMAWGRYEYCQHIGLHVGFIAQTGMGMDRVYPILGADWQMSRNWKLNMVFPVNVSLEYILNKHWSLALAGRNFDSRHRVKKNEAHAKSVIRYQNIGAEFAIKYGSGTMTANLHAGTTLGGKYRIANRHNHDPHHYRLRPSGYFGGEVDVKF</sequence>
<dbReference type="InterPro" id="IPR046235">
    <property type="entry name" value="DUF6268"/>
</dbReference>
<dbReference type="AlphaFoldDB" id="A0A0U5ESC4"/>
<reference evidence="4" key="1">
    <citation type="submission" date="2015-09" db="EMBL/GenBank/DDBJ databases">
        <authorList>
            <person name="Bertelli C."/>
        </authorList>
    </citation>
    <scope>NUCLEOTIDE SEQUENCE [LARGE SCALE GENOMIC DNA]</scope>
    <source>
        <strain evidence="4">KNic</strain>
    </source>
</reference>
<keyword evidence="4" id="KW-1185">Reference proteome</keyword>
<dbReference type="Proteomes" id="UP000069902">
    <property type="component" value="Chromosome cPNK"/>
</dbReference>
<dbReference type="KEGG" id="pnl:PNK_1513"/>
<organism evidence="3 4">
    <name type="scientific">Candidatus Protochlamydia naegleriophila</name>
    <dbReference type="NCBI Taxonomy" id="389348"/>
    <lineage>
        <taxon>Bacteria</taxon>
        <taxon>Pseudomonadati</taxon>
        <taxon>Chlamydiota</taxon>
        <taxon>Chlamydiia</taxon>
        <taxon>Parachlamydiales</taxon>
        <taxon>Parachlamydiaceae</taxon>
        <taxon>Candidatus Protochlamydia</taxon>
    </lineage>
</organism>
<feature type="domain" description="DUF6268" evidence="2">
    <location>
        <begin position="197"/>
        <end position="311"/>
    </location>
</feature>
<feature type="signal peptide" evidence="1">
    <location>
        <begin position="1"/>
        <end position="23"/>
    </location>
</feature>
<name>A0A0U5ESC4_9BACT</name>
<dbReference type="RefSeq" id="WP_059061275.1">
    <property type="nucleotide sequence ID" value="NZ_LN879502.1"/>
</dbReference>
<feature type="chain" id="PRO_5006856321" description="DUF6268 domain-containing protein" evidence="1">
    <location>
        <begin position="24"/>
        <end position="334"/>
    </location>
</feature>
<dbReference type="EMBL" id="LN879502">
    <property type="protein sequence ID" value="CUI17123.1"/>
    <property type="molecule type" value="Genomic_DNA"/>
</dbReference>
<dbReference type="PATRIC" id="fig|389348.3.peg.1696"/>
<evidence type="ECO:0000313" key="3">
    <source>
        <dbReference type="EMBL" id="CUI17123.1"/>
    </source>
</evidence>
<proteinExistence type="predicted"/>